<name>A0A151T096_CAJCA</name>
<sequence length="110" mass="12611">MIIRSKSGIFKPTVFIVETEPSTVALAIQDPKWFNAMKEKYLALTRNQTWDLVPLPPHRKAIGSKWIFKLKYKPEGTISKHKARLVARGFSQQKGLDYTEIFSPVIKPVL</sequence>
<dbReference type="AlphaFoldDB" id="A0A151T096"/>
<dbReference type="EMBL" id="CM003611">
    <property type="protein sequence ID" value="KYP60411.1"/>
    <property type="molecule type" value="Genomic_DNA"/>
</dbReference>
<gene>
    <name evidence="2" type="ORF">KK1_022816</name>
</gene>
<reference evidence="2 3" key="1">
    <citation type="journal article" date="2012" name="Nat. Biotechnol.">
        <title>Draft genome sequence of pigeonpea (Cajanus cajan), an orphan legume crop of resource-poor farmers.</title>
        <authorList>
            <person name="Varshney R.K."/>
            <person name="Chen W."/>
            <person name="Li Y."/>
            <person name="Bharti A.K."/>
            <person name="Saxena R.K."/>
            <person name="Schlueter J.A."/>
            <person name="Donoghue M.T."/>
            <person name="Azam S."/>
            <person name="Fan G."/>
            <person name="Whaley A.M."/>
            <person name="Farmer A.D."/>
            <person name="Sheridan J."/>
            <person name="Iwata A."/>
            <person name="Tuteja R."/>
            <person name="Penmetsa R.V."/>
            <person name="Wu W."/>
            <person name="Upadhyaya H.D."/>
            <person name="Yang S.P."/>
            <person name="Shah T."/>
            <person name="Saxena K.B."/>
            <person name="Michael T."/>
            <person name="McCombie W.R."/>
            <person name="Yang B."/>
            <person name="Zhang G."/>
            <person name="Yang H."/>
            <person name="Wang J."/>
            <person name="Spillane C."/>
            <person name="Cook D.R."/>
            <person name="May G.D."/>
            <person name="Xu X."/>
            <person name="Jackson S.A."/>
        </authorList>
    </citation>
    <scope>NUCLEOTIDE SEQUENCE [LARGE SCALE GENOMIC DNA]</scope>
    <source>
        <strain evidence="3">cv. Asha</strain>
    </source>
</reference>
<evidence type="ECO:0000259" key="1">
    <source>
        <dbReference type="Pfam" id="PF07727"/>
    </source>
</evidence>
<evidence type="ECO:0000313" key="2">
    <source>
        <dbReference type="EMBL" id="KYP60411.1"/>
    </source>
</evidence>
<proteinExistence type="predicted"/>
<organism evidence="2 3">
    <name type="scientific">Cajanus cajan</name>
    <name type="common">Pigeon pea</name>
    <name type="synonym">Cajanus indicus</name>
    <dbReference type="NCBI Taxonomy" id="3821"/>
    <lineage>
        <taxon>Eukaryota</taxon>
        <taxon>Viridiplantae</taxon>
        <taxon>Streptophyta</taxon>
        <taxon>Embryophyta</taxon>
        <taxon>Tracheophyta</taxon>
        <taxon>Spermatophyta</taxon>
        <taxon>Magnoliopsida</taxon>
        <taxon>eudicotyledons</taxon>
        <taxon>Gunneridae</taxon>
        <taxon>Pentapetalae</taxon>
        <taxon>rosids</taxon>
        <taxon>fabids</taxon>
        <taxon>Fabales</taxon>
        <taxon>Fabaceae</taxon>
        <taxon>Papilionoideae</taxon>
        <taxon>50 kb inversion clade</taxon>
        <taxon>NPAAA clade</taxon>
        <taxon>indigoferoid/millettioid clade</taxon>
        <taxon>Phaseoleae</taxon>
        <taxon>Cajanus</taxon>
    </lineage>
</organism>
<dbReference type="Pfam" id="PF07727">
    <property type="entry name" value="RVT_2"/>
    <property type="match status" value="1"/>
</dbReference>
<dbReference type="Proteomes" id="UP000075243">
    <property type="component" value="Chromosome 9"/>
</dbReference>
<keyword evidence="3" id="KW-1185">Reference proteome</keyword>
<feature type="domain" description="Reverse transcriptase Ty1/copia-type" evidence="1">
    <location>
        <begin position="47"/>
        <end position="107"/>
    </location>
</feature>
<protein>
    <recommendedName>
        <fullName evidence="1">Reverse transcriptase Ty1/copia-type domain-containing protein</fullName>
    </recommendedName>
</protein>
<accession>A0A151T096</accession>
<dbReference type="InterPro" id="IPR013103">
    <property type="entry name" value="RVT_2"/>
</dbReference>
<dbReference type="Gramene" id="C.cajan_22160.t">
    <property type="protein sequence ID" value="C.cajan_22160.t.cds1"/>
    <property type="gene ID" value="C.cajan_22160"/>
</dbReference>
<evidence type="ECO:0000313" key="3">
    <source>
        <dbReference type="Proteomes" id="UP000075243"/>
    </source>
</evidence>